<reference evidence="1" key="1">
    <citation type="submission" date="2018-06" db="EMBL/GenBank/DDBJ databases">
        <title>Genomic Encyclopedia of Type Strains, Phase IV (KMG-V): Genome sequencing to study the core and pangenomes of soil and plant-associated prokaryotes.</title>
        <authorList>
            <person name="Whitman W."/>
        </authorList>
    </citation>
    <scope>NUCLEOTIDE SEQUENCE [LARGE SCALE GENOMIC DNA]</scope>
    <source>
        <strain evidence="1">MLR2-44</strain>
    </source>
</reference>
<dbReference type="EMBL" id="QKZN01000004">
    <property type="protein sequence ID" value="PZX29470.1"/>
    <property type="molecule type" value="Genomic_DNA"/>
</dbReference>
<protein>
    <submittedName>
        <fullName evidence="1">Uncharacterized protein</fullName>
    </submittedName>
</protein>
<proteinExistence type="predicted"/>
<comment type="caution">
    <text evidence="1">The sequence shown here is derived from an EMBL/GenBank/DDBJ whole genome shotgun (WGS) entry which is preliminary data.</text>
</comment>
<dbReference type="Proteomes" id="UP000249638">
    <property type="component" value="Unassembled WGS sequence"/>
</dbReference>
<evidence type="ECO:0000313" key="2">
    <source>
        <dbReference type="Proteomes" id="UP000249638"/>
    </source>
</evidence>
<gene>
    <name evidence="1" type="ORF">C7416_104475</name>
</gene>
<keyword evidence="2" id="KW-1185">Reference proteome</keyword>
<sequence length="473" mass="51853">MARLPLTTASYVARSLKASAQRCVNLYPEANPADAPAPVTFYGTPGTEVWSTLPGSGPVRCLYRASNGVLFAVQGMRLYRYDGLGSWIDLAGMATSTGPVNAADNGNSAVFVDGTLTAPTVNLGNYAVGAMSGDGWLGSAFVWFVDERLVFFQPGTQKYFWTGLLSLAIDPLDFASAEGMPDPIVSMIADHRELWFLGEETMEVYSSSGDATLPFVRYPAGFNHYGCEAKYSIAALDNTIYWLGKNKNGGRMVLRAQNYQPQAISTPAISEEFAKYDRVDDAIAWAYQQDGHPFYVLTFPSASKTWVYDVLTGQWHERAYRTAGNDLIRHRGNCAVFFGGENLVGDFEDGRIYRLDLDVYSDDGAPIARQKDFPHIVTEGRKQFFSRFTLDCEVAVGNPNDEDPQILLSWSDDGGNSWSNPIQMSLGRVGAYQTRARANRLGAARDRVWRVYTAAKAKVAFQGAFAEAAAGTS</sequence>
<accession>A0A2W7P6A3</accession>
<name>A0A2W7P6A3_9BURK</name>
<dbReference type="SUPFAM" id="SSF63825">
    <property type="entry name" value="YWTD domain"/>
    <property type="match status" value="1"/>
</dbReference>
<evidence type="ECO:0000313" key="1">
    <source>
        <dbReference type="EMBL" id="PZX29470.1"/>
    </source>
</evidence>
<organism evidence="1 2">
    <name type="scientific">Cupriavidus phytorum</name>
    <dbReference type="NCBI Taxonomy" id="3024399"/>
    <lineage>
        <taxon>Bacteria</taxon>
        <taxon>Pseudomonadati</taxon>
        <taxon>Pseudomonadota</taxon>
        <taxon>Betaproteobacteria</taxon>
        <taxon>Burkholderiales</taxon>
        <taxon>Burkholderiaceae</taxon>
        <taxon>Cupriavidus</taxon>
    </lineage>
</organism>
<dbReference type="AlphaFoldDB" id="A0A2W7P6A3"/>